<dbReference type="Pfam" id="PF25917">
    <property type="entry name" value="BSH_RND"/>
    <property type="match status" value="1"/>
</dbReference>
<dbReference type="EMBL" id="VUNH01000008">
    <property type="protein sequence ID" value="MST55957.1"/>
    <property type="molecule type" value="Genomic_DNA"/>
</dbReference>
<dbReference type="Gene3D" id="2.40.30.170">
    <property type="match status" value="1"/>
</dbReference>
<name>A0A6L5YE88_9BACT</name>
<comment type="caution">
    <text evidence="6">The sequence shown here is derived from an EMBL/GenBank/DDBJ whole genome shotgun (WGS) entry which is preliminary data.</text>
</comment>
<dbReference type="Pfam" id="PF25954">
    <property type="entry name" value="Beta-barrel_RND_2"/>
    <property type="match status" value="1"/>
</dbReference>
<feature type="signal peptide" evidence="3">
    <location>
        <begin position="1"/>
        <end position="39"/>
    </location>
</feature>
<keyword evidence="3" id="KW-0732">Signal</keyword>
<feature type="chain" id="PRO_5026942610" evidence="3">
    <location>
        <begin position="40"/>
        <end position="405"/>
    </location>
</feature>
<evidence type="ECO:0000256" key="1">
    <source>
        <dbReference type="ARBA" id="ARBA00009477"/>
    </source>
</evidence>
<dbReference type="InterPro" id="IPR006143">
    <property type="entry name" value="RND_pump_MFP"/>
</dbReference>
<feature type="domain" description="CusB-like beta-barrel" evidence="5">
    <location>
        <begin position="263"/>
        <end position="318"/>
    </location>
</feature>
<dbReference type="Gene3D" id="1.10.287.470">
    <property type="entry name" value="Helix hairpin bin"/>
    <property type="match status" value="1"/>
</dbReference>
<reference evidence="6 7" key="1">
    <citation type="submission" date="2019-08" db="EMBL/GenBank/DDBJ databases">
        <title>In-depth cultivation of the pig gut microbiome towards novel bacterial diversity and tailored functional studies.</title>
        <authorList>
            <person name="Wylensek D."/>
            <person name="Hitch T.C.A."/>
            <person name="Clavel T."/>
        </authorList>
    </citation>
    <scope>NUCLEOTIDE SEQUENCE [LARGE SCALE GENOMIC DNA]</scope>
    <source>
        <strain evidence="6 7">SM-530-WT-4B</strain>
    </source>
</reference>
<sequence>MRRPRKGKNGTGGMRMRKFSAFSLLKTAAGLAAIFAACAGIEGFRQLHEPKPEPEIVRPVRTVRLNGGAGENVHRYFGTVQGAQRVNLSFRVSGPLLELPAEKGVAVKKGDLLGRVDPRDFQTRLTQAQAALSQARAQYSDAATNFKRYDELYRQKVIAAAQYDAYKTQLDVARSAVQQAEAQARTAADALRDTELRAPFDGVVVDRMAEKFQDVLPKQPVLSLQDISALEIVFAVPDKDVLSVPVPAGIDARDLARYAASFGMEAQFDAIAGRSFPVRLKEFAAQADPRTKTYPVTVTMPQPEGARVLPGMAVTVTVDFSAGAAEKRFLVPEPAVLAGENGAHWLWRFEDGQVSRAPVAVAGWKGDRLEVSGEGLRDGDLIVTAGVHFLRDGQKVRLLKSGERQ</sequence>
<evidence type="ECO:0000256" key="3">
    <source>
        <dbReference type="SAM" id="SignalP"/>
    </source>
</evidence>
<dbReference type="GO" id="GO:1990281">
    <property type="term" value="C:efflux pump complex"/>
    <property type="evidence" value="ECO:0007669"/>
    <property type="project" value="TreeGrafter"/>
</dbReference>
<evidence type="ECO:0000313" key="7">
    <source>
        <dbReference type="Proteomes" id="UP000473699"/>
    </source>
</evidence>
<comment type="similarity">
    <text evidence="1">Belongs to the membrane fusion protein (MFP) (TC 8.A.1) family.</text>
</comment>
<proteinExistence type="inferred from homology"/>
<dbReference type="PANTHER" id="PTHR30469">
    <property type="entry name" value="MULTIDRUG RESISTANCE PROTEIN MDTA"/>
    <property type="match status" value="1"/>
</dbReference>
<dbReference type="InterPro" id="IPR058792">
    <property type="entry name" value="Beta-barrel_RND_2"/>
</dbReference>
<feature type="coiled-coil region" evidence="2">
    <location>
        <begin position="125"/>
        <end position="197"/>
    </location>
</feature>
<dbReference type="Gene3D" id="2.40.50.100">
    <property type="match status" value="1"/>
</dbReference>
<evidence type="ECO:0000313" key="6">
    <source>
        <dbReference type="EMBL" id="MST55957.1"/>
    </source>
</evidence>
<accession>A0A6L5YE88</accession>
<dbReference type="SUPFAM" id="SSF111369">
    <property type="entry name" value="HlyD-like secretion proteins"/>
    <property type="match status" value="1"/>
</dbReference>
<dbReference type="GO" id="GO:0015562">
    <property type="term" value="F:efflux transmembrane transporter activity"/>
    <property type="evidence" value="ECO:0007669"/>
    <property type="project" value="TreeGrafter"/>
</dbReference>
<evidence type="ECO:0000259" key="5">
    <source>
        <dbReference type="Pfam" id="PF25954"/>
    </source>
</evidence>
<dbReference type="InterPro" id="IPR058625">
    <property type="entry name" value="MdtA-like_BSH"/>
</dbReference>
<protein>
    <submittedName>
        <fullName evidence="6">Efflux RND transporter periplasmic adaptor subunit</fullName>
    </submittedName>
</protein>
<feature type="domain" description="Multidrug resistance protein MdtA-like barrel-sandwich hybrid" evidence="4">
    <location>
        <begin position="86"/>
        <end position="206"/>
    </location>
</feature>
<evidence type="ECO:0000259" key="4">
    <source>
        <dbReference type="Pfam" id="PF25917"/>
    </source>
</evidence>
<organism evidence="6 7">
    <name type="scientific">Pyramidobacter porci</name>
    <dbReference type="NCBI Taxonomy" id="2605789"/>
    <lineage>
        <taxon>Bacteria</taxon>
        <taxon>Thermotogati</taxon>
        <taxon>Synergistota</taxon>
        <taxon>Synergistia</taxon>
        <taxon>Synergistales</taxon>
        <taxon>Dethiosulfovibrionaceae</taxon>
        <taxon>Pyramidobacter</taxon>
    </lineage>
</organism>
<dbReference type="AlphaFoldDB" id="A0A6L5YE88"/>
<gene>
    <name evidence="6" type="ORF">FYJ74_07935</name>
</gene>
<dbReference type="Gene3D" id="2.40.420.20">
    <property type="match status" value="1"/>
</dbReference>
<dbReference type="NCBIfam" id="TIGR01730">
    <property type="entry name" value="RND_mfp"/>
    <property type="match status" value="1"/>
</dbReference>
<dbReference type="PANTHER" id="PTHR30469:SF20">
    <property type="entry name" value="EFFLUX RND TRANSPORTER PERIPLASMIC ADAPTOR SUBUNIT"/>
    <property type="match status" value="1"/>
</dbReference>
<keyword evidence="2" id="KW-0175">Coiled coil</keyword>
<evidence type="ECO:0000256" key="2">
    <source>
        <dbReference type="SAM" id="Coils"/>
    </source>
</evidence>
<keyword evidence="7" id="KW-1185">Reference proteome</keyword>
<dbReference type="Proteomes" id="UP000473699">
    <property type="component" value="Unassembled WGS sequence"/>
</dbReference>